<dbReference type="SMART" id="SM00408">
    <property type="entry name" value="IGc2"/>
    <property type="match status" value="1"/>
</dbReference>
<dbReference type="InterPro" id="IPR036179">
    <property type="entry name" value="Ig-like_dom_sf"/>
</dbReference>
<evidence type="ECO:0000256" key="3">
    <source>
        <dbReference type="ARBA" id="ARBA00023319"/>
    </source>
</evidence>
<dbReference type="GO" id="GO:0007165">
    <property type="term" value="P:signal transduction"/>
    <property type="evidence" value="ECO:0007669"/>
    <property type="project" value="TreeGrafter"/>
</dbReference>
<feature type="domain" description="Ig-like" evidence="5">
    <location>
        <begin position="387"/>
        <end position="471"/>
    </location>
</feature>
<evidence type="ECO:0000313" key="7">
    <source>
        <dbReference type="Proteomes" id="UP000694547"/>
    </source>
</evidence>
<dbReference type="GO" id="GO:1990782">
    <property type="term" value="F:protein tyrosine kinase binding"/>
    <property type="evidence" value="ECO:0007669"/>
    <property type="project" value="TreeGrafter"/>
</dbReference>
<dbReference type="InterPro" id="IPR013098">
    <property type="entry name" value="Ig_I-set"/>
</dbReference>
<dbReference type="InterPro" id="IPR013106">
    <property type="entry name" value="Ig_V-set"/>
</dbReference>
<evidence type="ECO:0000313" key="6">
    <source>
        <dbReference type="Ensembl" id="ENSPEMP00000034028.1"/>
    </source>
</evidence>
<keyword evidence="1" id="KW-0732">Signal</keyword>
<evidence type="ECO:0000256" key="2">
    <source>
        <dbReference type="ARBA" id="ARBA00023180"/>
    </source>
</evidence>
<organism evidence="6 7">
    <name type="scientific">Peromyscus maniculatus bairdii</name>
    <name type="common">Prairie deer mouse</name>
    <dbReference type="NCBI Taxonomy" id="230844"/>
    <lineage>
        <taxon>Eukaryota</taxon>
        <taxon>Metazoa</taxon>
        <taxon>Chordata</taxon>
        <taxon>Craniata</taxon>
        <taxon>Vertebrata</taxon>
        <taxon>Euteleostomi</taxon>
        <taxon>Mammalia</taxon>
        <taxon>Eutheria</taxon>
        <taxon>Euarchontoglires</taxon>
        <taxon>Glires</taxon>
        <taxon>Rodentia</taxon>
        <taxon>Myomorpha</taxon>
        <taxon>Muroidea</taxon>
        <taxon>Cricetidae</taxon>
        <taxon>Neotominae</taxon>
        <taxon>Peromyscus</taxon>
    </lineage>
</organism>
<dbReference type="GO" id="GO:0005886">
    <property type="term" value="C:plasma membrane"/>
    <property type="evidence" value="ECO:0007669"/>
    <property type="project" value="TreeGrafter"/>
</dbReference>
<dbReference type="InterPro" id="IPR013783">
    <property type="entry name" value="Ig-like_fold"/>
</dbReference>
<dbReference type="FunFam" id="2.60.40.10:FF:000340">
    <property type="entry name" value="Carcinoembryonic antigen-related cell adhesion molecule 1"/>
    <property type="match status" value="1"/>
</dbReference>
<evidence type="ECO:0000256" key="4">
    <source>
        <dbReference type="ARBA" id="ARBA00038222"/>
    </source>
</evidence>
<dbReference type="Gene3D" id="2.60.40.10">
    <property type="entry name" value="Immunoglobulins"/>
    <property type="match status" value="4"/>
</dbReference>
<dbReference type="GeneTree" id="ENSGT01100000263479"/>
<dbReference type="PROSITE" id="PS50835">
    <property type="entry name" value="IG_LIKE"/>
    <property type="match status" value="1"/>
</dbReference>
<evidence type="ECO:0000256" key="1">
    <source>
        <dbReference type="ARBA" id="ARBA00022729"/>
    </source>
</evidence>
<reference evidence="6 7" key="1">
    <citation type="submission" date="2018-10" db="EMBL/GenBank/DDBJ databases">
        <title>Improved assembly of the deer mouse Peromyscus maniculatus genome.</title>
        <authorList>
            <person name="Lassance J.-M."/>
            <person name="Hoekstra H.E."/>
        </authorList>
    </citation>
    <scope>NUCLEOTIDE SEQUENCE [LARGE SCALE GENOMIC DNA]</scope>
</reference>
<name>A0A8C8UMX1_PERMB</name>
<dbReference type="PANTHER" id="PTHR44427">
    <property type="entry name" value="CARCINOEMBRYONIC ANTIGEN-RELATED CELL ADHESION MOLECULE 19"/>
    <property type="match status" value="1"/>
</dbReference>
<dbReference type="Pfam" id="PF07679">
    <property type="entry name" value="I-set"/>
    <property type="match status" value="1"/>
</dbReference>
<dbReference type="InterPro" id="IPR007110">
    <property type="entry name" value="Ig-like_dom"/>
</dbReference>
<protein>
    <recommendedName>
        <fullName evidence="5">Ig-like domain-containing protein</fullName>
    </recommendedName>
</protein>
<keyword evidence="2" id="KW-0325">Glycoprotein</keyword>
<dbReference type="PANTHER" id="PTHR44427:SF1">
    <property type="entry name" value="CARCINOEMBRYONIC ANTIGEN-RELATED CELL ADHESION MOLECULE 1"/>
    <property type="match status" value="1"/>
</dbReference>
<dbReference type="InterPro" id="IPR050831">
    <property type="entry name" value="CEA_cell_adhesion"/>
</dbReference>
<dbReference type="GO" id="GO:0002682">
    <property type="term" value="P:regulation of immune system process"/>
    <property type="evidence" value="ECO:0007669"/>
    <property type="project" value="TreeGrafter"/>
</dbReference>
<evidence type="ECO:0000259" key="5">
    <source>
        <dbReference type="PROSITE" id="PS50835"/>
    </source>
</evidence>
<dbReference type="Ensembl" id="ENSPEMT00000034826.1">
    <property type="protein sequence ID" value="ENSPEMP00000034028.1"/>
    <property type="gene ID" value="ENSPEMG00000026401.1"/>
</dbReference>
<reference evidence="6" key="2">
    <citation type="submission" date="2025-08" db="UniProtKB">
        <authorList>
            <consortium name="Ensembl"/>
        </authorList>
    </citation>
    <scope>IDENTIFICATION</scope>
</reference>
<keyword evidence="3" id="KW-0393">Immunoglobulin domain</keyword>
<dbReference type="SUPFAM" id="SSF48726">
    <property type="entry name" value="Immunoglobulin"/>
    <property type="match status" value="4"/>
</dbReference>
<dbReference type="CDD" id="cd05774">
    <property type="entry name" value="IgV_CEACAM_D1"/>
    <property type="match status" value="3"/>
</dbReference>
<sequence>MEQSSVLLWKGCTPWKGLLLTASLLTFWHRSTTAHVTIESLPPQVAEGENVLFLVHGLPKNLIAFAWYKGQTNMTHGIAWYTLDNNLRGPGPLNSGRETVYRNGSLLLQNITQRDTGTYTLQIYNRRGKIISATSINLHVTAFFWKCGRLATSAHPSIELVPPIVAEGKSVLLLVHNPPENIVGFVWFKGMSMLKNLMVARYILGRKSTVWGPAYGGKETVYSDGSLLLRDVTPKDHGLYTLLILRPDMKSEETQVQLQVDTSLSLFCNPLTSSQLMIQLEPRYAAEGEDVIFQVHNPPEDMQAFFWHKSKYRTEVLKIVEYSRAMNSLSWGPAYRGRGMVYNNGSLMLQDVTENDAGIYTLSVINKDAKIEKAYVELDVKKYVSQPFVQISDTIVEGRRSVIFTCISPDTDVSIRWIFNNKNLKLTERKTLSPTKCGLRIYPAGFEDAGEYKCEVYNPVSSNTNLPVKLAMMNE</sequence>
<dbReference type="GO" id="GO:0009986">
    <property type="term" value="C:cell surface"/>
    <property type="evidence" value="ECO:0007669"/>
    <property type="project" value="TreeGrafter"/>
</dbReference>
<dbReference type="Pfam" id="PF07686">
    <property type="entry name" value="V-set"/>
    <property type="match status" value="3"/>
</dbReference>
<dbReference type="SMART" id="SM00409">
    <property type="entry name" value="IG"/>
    <property type="match status" value="4"/>
</dbReference>
<proteinExistence type="inferred from homology"/>
<dbReference type="Proteomes" id="UP000694547">
    <property type="component" value="Chromosome 1"/>
</dbReference>
<keyword evidence="7" id="KW-1185">Reference proteome</keyword>
<comment type="similarity">
    <text evidence="4">Belongs to the immunoglobulin superfamily. CEA family.</text>
</comment>
<accession>A0A8C8UMX1</accession>
<dbReference type="InterPro" id="IPR003598">
    <property type="entry name" value="Ig_sub2"/>
</dbReference>
<dbReference type="InterPro" id="IPR003599">
    <property type="entry name" value="Ig_sub"/>
</dbReference>
<reference evidence="6" key="3">
    <citation type="submission" date="2025-09" db="UniProtKB">
        <authorList>
            <consortium name="Ensembl"/>
        </authorList>
    </citation>
    <scope>IDENTIFICATION</scope>
</reference>
<dbReference type="FunFam" id="2.60.40.10:FF:000244">
    <property type="entry name" value="carcinoembryonic antigen-related cell adhesion molecule 16"/>
    <property type="match status" value="1"/>
</dbReference>
<dbReference type="AlphaFoldDB" id="A0A8C8UMX1"/>